<dbReference type="PROSITE" id="PS50109">
    <property type="entry name" value="HIS_KIN"/>
    <property type="match status" value="1"/>
</dbReference>
<dbReference type="EC" id="2.7.13.3" evidence="2"/>
<gene>
    <name evidence="4" type="ORF">EAH76_12075</name>
</gene>
<keyword evidence="5" id="KW-1185">Reference proteome</keyword>
<dbReference type="PRINTS" id="PR00344">
    <property type="entry name" value="BCTRLSENSOR"/>
</dbReference>
<dbReference type="InterPro" id="IPR005467">
    <property type="entry name" value="His_kinase_dom"/>
</dbReference>
<reference evidence="4 5" key="1">
    <citation type="journal article" date="2019" name="Environ. Microbiol.">
        <title>Species interactions and distinct microbial communities in high Arctic permafrost affected cryosols are associated with the CH4 and CO2 gas fluxes.</title>
        <authorList>
            <person name="Altshuler I."/>
            <person name="Hamel J."/>
            <person name="Turney S."/>
            <person name="Magnuson E."/>
            <person name="Levesque R."/>
            <person name="Greer C."/>
            <person name="Whyte L.G."/>
        </authorList>
    </citation>
    <scope>NUCLEOTIDE SEQUENCE [LARGE SCALE GENOMIC DNA]</scope>
    <source>
        <strain evidence="4 5">E6.1</strain>
    </source>
</reference>
<name>A0A502FUG3_9SPHN</name>
<evidence type="ECO:0000256" key="1">
    <source>
        <dbReference type="ARBA" id="ARBA00000085"/>
    </source>
</evidence>
<dbReference type="InterPro" id="IPR036890">
    <property type="entry name" value="HATPase_C_sf"/>
</dbReference>
<feature type="domain" description="Histidine kinase" evidence="3">
    <location>
        <begin position="26"/>
        <end position="242"/>
    </location>
</feature>
<dbReference type="SUPFAM" id="SSF55874">
    <property type="entry name" value="ATPase domain of HSP90 chaperone/DNA topoisomerase II/histidine kinase"/>
    <property type="match status" value="1"/>
</dbReference>
<dbReference type="EMBL" id="RCZC01000003">
    <property type="protein sequence ID" value="TPG52623.1"/>
    <property type="molecule type" value="Genomic_DNA"/>
</dbReference>
<protein>
    <recommendedName>
        <fullName evidence="2">histidine kinase</fullName>
        <ecNumber evidence="2">2.7.13.3</ecNumber>
    </recommendedName>
</protein>
<keyword evidence="4" id="KW-0808">Transferase</keyword>
<dbReference type="GO" id="GO:0004673">
    <property type="term" value="F:protein histidine kinase activity"/>
    <property type="evidence" value="ECO:0007669"/>
    <property type="project" value="UniProtKB-EC"/>
</dbReference>
<sequence length="252" mass="26265">MKDLPIGDRTYPRRVEPKAQQSAVGATAHDLCNHLQVIASALGLLQRSFEGETAVPIETIFRGARSSLERASMLGRCIVDGAFGVSQDAAPTSLPERLAALRETILLAAGPGVLVEYLIGDEIPDVECAAHALDDVILNIVGNASHAMGTGGRLVISAMRGEVTVEGPPCTVLRIADNGCGMSAETVKRAFEPRFTTKPVGKGSGIGLATVAAFTRSAGGSVELESYPGVGTIVTVRLPAMIRMAPCSCSRP</sequence>
<organism evidence="4 5">
    <name type="scientific">Sphingomonas glacialis</name>
    <dbReference type="NCBI Taxonomy" id="658225"/>
    <lineage>
        <taxon>Bacteria</taxon>
        <taxon>Pseudomonadati</taxon>
        <taxon>Pseudomonadota</taxon>
        <taxon>Alphaproteobacteria</taxon>
        <taxon>Sphingomonadales</taxon>
        <taxon>Sphingomonadaceae</taxon>
        <taxon>Sphingomonas</taxon>
    </lineage>
</organism>
<dbReference type="Pfam" id="PF02518">
    <property type="entry name" value="HATPase_c"/>
    <property type="match status" value="1"/>
</dbReference>
<dbReference type="AlphaFoldDB" id="A0A502FUG3"/>
<proteinExistence type="predicted"/>
<dbReference type="InterPro" id="IPR004358">
    <property type="entry name" value="Sig_transdc_His_kin-like_C"/>
</dbReference>
<accession>A0A502FUG3</accession>
<evidence type="ECO:0000313" key="4">
    <source>
        <dbReference type="EMBL" id="TPG52623.1"/>
    </source>
</evidence>
<dbReference type="Gene3D" id="3.30.565.10">
    <property type="entry name" value="Histidine kinase-like ATPase, C-terminal domain"/>
    <property type="match status" value="1"/>
</dbReference>
<dbReference type="InterPro" id="IPR003594">
    <property type="entry name" value="HATPase_dom"/>
</dbReference>
<dbReference type="Proteomes" id="UP000319931">
    <property type="component" value="Unassembled WGS sequence"/>
</dbReference>
<keyword evidence="4" id="KW-0418">Kinase</keyword>
<dbReference type="PANTHER" id="PTHR43065:SF42">
    <property type="entry name" value="TWO-COMPONENT SENSOR PPRA"/>
    <property type="match status" value="1"/>
</dbReference>
<evidence type="ECO:0000313" key="5">
    <source>
        <dbReference type="Proteomes" id="UP000319931"/>
    </source>
</evidence>
<dbReference type="PANTHER" id="PTHR43065">
    <property type="entry name" value="SENSOR HISTIDINE KINASE"/>
    <property type="match status" value="1"/>
</dbReference>
<evidence type="ECO:0000259" key="3">
    <source>
        <dbReference type="PROSITE" id="PS50109"/>
    </source>
</evidence>
<comment type="catalytic activity">
    <reaction evidence="1">
        <text>ATP + protein L-histidine = ADP + protein N-phospho-L-histidine.</text>
        <dbReference type="EC" id="2.7.13.3"/>
    </reaction>
</comment>
<comment type="caution">
    <text evidence="4">The sequence shown here is derived from an EMBL/GenBank/DDBJ whole genome shotgun (WGS) entry which is preliminary data.</text>
</comment>
<evidence type="ECO:0000256" key="2">
    <source>
        <dbReference type="ARBA" id="ARBA00012438"/>
    </source>
</evidence>
<dbReference type="SMART" id="SM00387">
    <property type="entry name" value="HATPase_c"/>
    <property type="match status" value="1"/>
</dbReference>